<evidence type="ECO:0000256" key="7">
    <source>
        <dbReference type="ARBA" id="ARBA00024222"/>
    </source>
</evidence>
<dbReference type="InParanoid" id="A0A6J2VPV4"/>
<organism evidence="10 11">
    <name type="scientific">Chanos chanos</name>
    <name type="common">Milkfish</name>
    <name type="synonym">Mugil chanos</name>
    <dbReference type="NCBI Taxonomy" id="29144"/>
    <lineage>
        <taxon>Eukaryota</taxon>
        <taxon>Metazoa</taxon>
        <taxon>Chordata</taxon>
        <taxon>Craniata</taxon>
        <taxon>Vertebrata</taxon>
        <taxon>Euteleostomi</taxon>
        <taxon>Actinopterygii</taxon>
        <taxon>Neopterygii</taxon>
        <taxon>Teleostei</taxon>
        <taxon>Ostariophysi</taxon>
        <taxon>Gonorynchiformes</taxon>
        <taxon>Chanidae</taxon>
        <taxon>Chanos</taxon>
    </lineage>
</organism>
<dbReference type="SMART" id="SM00460">
    <property type="entry name" value="TGc"/>
    <property type="match status" value="1"/>
</dbReference>
<dbReference type="InterPro" id="IPR050779">
    <property type="entry name" value="Transglutaminase"/>
</dbReference>
<dbReference type="PANTHER" id="PTHR11590:SF80">
    <property type="entry name" value="TRANSGLUTAMINASE 5,-LIKE"/>
    <property type="match status" value="1"/>
</dbReference>
<dbReference type="SUPFAM" id="SSF54001">
    <property type="entry name" value="Cysteine proteinases"/>
    <property type="match status" value="1"/>
</dbReference>
<evidence type="ECO:0000256" key="8">
    <source>
        <dbReference type="PIRSR" id="PIRSR000459-1"/>
    </source>
</evidence>
<dbReference type="InterPro" id="IPR013783">
    <property type="entry name" value="Ig-like_fold"/>
</dbReference>
<dbReference type="InterPro" id="IPR036238">
    <property type="entry name" value="Transglutaminase_C_sf"/>
</dbReference>
<keyword evidence="3" id="KW-0808">Transferase</keyword>
<keyword evidence="6" id="KW-0012">Acyltransferase</keyword>
<dbReference type="GO" id="GO:0007399">
    <property type="term" value="P:nervous system development"/>
    <property type="evidence" value="ECO:0007669"/>
    <property type="project" value="UniProtKB-ARBA"/>
</dbReference>
<dbReference type="CTD" id="565984"/>
<evidence type="ECO:0000259" key="9">
    <source>
        <dbReference type="SMART" id="SM00460"/>
    </source>
</evidence>
<dbReference type="AlphaFoldDB" id="A0A6J2VPV4"/>
<dbReference type="FunCoup" id="A0A6J2VPV4">
    <property type="interactions" value="81"/>
</dbReference>
<keyword evidence="5" id="KW-0106">Calcium</keyword>
<evidence type="ECO:0000313" key="10">
    <source>
        <dbReference type="Proteomes" id="UP000504632"/>
    </source>
</evidence>
<evidence type="ECO:0000256" key="2">
    <source>
        <dbReference type="ARBA" id="ARBA00005968"/>
    </source>
</evidence>
<dbReference type="Gene3D" id="2.60.40.10">
    <property type="entry name" value="Immunoglobulins"/>
    <property type="match status" value="3"/>
</dbReference>
<feature type="active site" evidence="8">
    <location>
        <position position="355"/>
    </location>
</feature>
<dbReference type="GO" id="GO:0003810">
    <property type="term" value="F:protein-glutamine gamma-glutamyltransferase activity"/>
    <property type="evidence" value="ECO:0007669"/>
    <property type="project" value="UniProtKB-EC"/>
</dbReference>
<dbReference type="InterPro" id="IPR014756">
    <property type="entry name" value="Ig_E-set"/>
</dbReference>
<dbReference type="Pfam" id="PF00868">
    <property type="entry name" value="Transglut_N"/>
    <property type="match status" value="1"/>
</dbReference>
<dbReference type="InterPro" id="IPR038765">
    <property type="entry name" value="Papain-like_cys_pep_sf"/>
</dbReference>
<keyword evidence="10" id="KW-1185">Reference proteome</keyword>
<dbReference type="SUPFAM" id="SSF49309">
    <property type="entry name" value="Transglutaminase, two C-terminal domains"/>
    <property type="match status" value="2"/>
</dbReference>
<dbReference type="FunFam" id="3.90.260.10:FF:000001">
    <property type="entry name" value="Protein-glutamine gamma-glutamyltransferase 2"/>
    <property type="match status" value="1"/>
</dbReference>
<dbReference type="PIRSF" id="PIRSF000459">
    <property type="entry name" value="TGM_EBP42"/>
    <property type="match status" value="1"/>
</dbReference>
<dbReference type="InterPro" id="IPR036985">
    <property type="entry name" value="Transglutaminase-like_sf"/>
</dbReference>
<evidence type="ECO:0000256" key="5">
    <source>
        <dbReference type="ARBA" id="ARBA00022837"/>
    </source>
</evidence>
<name>A0A6J2VPV4_CHACN</name>
<evidence type="ECO:0000256" key="3">
    <source>
        <dbReference type="ARBA" id="ARBA00022679"/>
    </source>
</evidence>
<dbReference type="EC" id="2.3.2.13" evidence="7"/>
<dbReference type="GO" id="GO:0046872">
    <property type="term" value="F:metal ion binding"/>
    <property type="evidence" value="ECO:0007669"/>
    <property type="project" value="UniProtKB-KW"/>
</dbReference>
<dbReference type="Proteomes" id="UP000504632">
    <property type="component" value="Chromosome 6"/>
</dbReference>
<dbReference type="RefSeq" id="XP_030634058.1">
    <property type="nucleotide sequence ID" value="XM_030778198.1"/>
</dbReference>
<dbReference type="PANTHER" id="PTHR11590">
    <property type="entry name" value="PROTEIN-GLUTAMINE GAMMA-GLUTAMYLTRANSFERASE"/>
    <property type="match status" value="1"/>
</dbReference>
<accession>A0A6J2VPV4</accession>
<dbReference type="OrthoDB" id="437511at2759"/>
<dbReference type="InterPro" id="IPR001102">
    <property type="entry name" value="Transglutaminase_N"/>
</dbReference>
<comment type="cofactor">
    <cofactor evidence="1">
        <name>Ca(2+)</name>
        <dbReference type="ChEBI" id="CHEBI:29108"/>
    </cofactor>
</comment>
<evidence type="ECO:0000313" key="11">
    <source>
        <dbReference type="RefSeq" id="XP_030634058.1"/>
    </source>
</evidence>
<proteinExistence type="inferred from homology"/>
<dbReference type="GO" id="GO:0005739">
    <property type="term" value="C:mitochondrion"/>
    <property type="evidence" value="ECO:0007669"/>
    <property type="project" value="TreeGrafter"/>
</dbReference>
<evidence type="ECO:0000256" key="6">
    <source>
        <dbReference type="ARBA" id="ARBA00023315"/>
    </source>
</evidence>
<dbReference type="GeneID" id="115815241"/>
<evidence type="ECO:0000256" key="1">
    <source>
        <dbReference type="ARBA" id="ARBA00001913"/>
    </source>
</evidence>
<protein>
    <recommendedName>
        <fullName evidence="7">protein-glutamine gamma-glutamyltransferase</fullName>
        <ecNumber evidence="7">2.3.2.13</ecNumber>
    </recommendedName>
</protein>
<dbReference type="Pfam" id="PF01841">
    <property type="entry name" value="Transglut_core"/>
    <property type="match status" value="1"/>
</dbReference>
<sequence length="680" mass="76580">MEDLRVQYFNLEQAQNHELHRTEGLSSQTLVVRRGQPFRLTLLFKGRPYNPSRDGVVLKVKLGRLYVELPVTSYRYSSKSRWVAYFQQDPYGSSLTTTVVMCAPVTAPVGMYHLQLLLFSQTSQHAYNVGEFALLCNPWCPADSVFMPNESEREEFVRNDFGLLYMGTPKNISARPWSFDQYESSILEICMKILQVSPQHLQDWRKDYLNRTSPIYISRVISAMINSQDDRGVLLGNWSEDYCNGVHPSEWTGSGDILKQWAGSNFNPVKYGQCWVFAAVMCTVMRTLGIPCRVITNFNSAHDTNGNLVIEEYYSETGQKLSVSRDSIWNFHVWVECWMNRPDLEVGFDGWQVLDPTPQERSGGLFRCGPAPVKAILDRRIDLVYDIPFVYAAVNADVQTIIVTQGQILRKHTDTERVGALICTKSVGSNGLDNITGNYKLVKIIKSYIYITLSLSLALSKGSSQGLSVSLHLYKVPAVGENISFSVTIANRSNALRTVKEHVNAQAKEYNHSPTDTFWEVHNMVQLAPFSETVLEHQIPYSQYMTLANENLVNLAVVVEDVATHERDLDYEEFNIASPQIQIEVDNEGAIVANREHVATVTFTNPFTMPIMGILTMAGAGLLENKVQSRILLLQPGATMETAVHFLPKMPGVKMLQARLALKNNPAVIHGYKTITVRPA</sequence>
<feature type="active site" evidence="8">
    <location>
        <position position="332"/>
    </location>
</feature>
<gene>
    <name evidence="11" type="primary">tgm5l</name>
</gene>
<evidence type="ECO:0000256" key="4">
    <source>
        <dbReference type="ARBA" id="ARBA00022723"/>
    </source>
</evidence>
<dbReference type="InterPro" id="IPR023608">
    <property type="entry name" value="Transglutaminase_animal"/>
</dbReference>
<dbReference type="Gene3D" id="3.90.260.10">
    <property type="entry name" value="Transglutaminase-like"/>
    <property type="match status" value="1"/>
</dbReference>
<dbReference type="SUPFAM" id="SSF81296">
    <property type="entry name" value="E set domains"/>
    <property type="match status" value="1"/>
</dbReference>
<comment type="similarity">
    <text evidence="2">Belongs to the transglutaminase superfamily. Transglutaminase family.</text>
</comment>
<dbReference type="InterPro" id="IPR002931">
    <property type="entry name" value="Transglutaminase-like"/>
</dbReference>
<feature type="active site" evidence="8">
    <location>
        <position position="274"/>
    </location>
</feature>
<reference evidence="11" key="1">
    <citation type="submission" date="2025-08" db="UniProtKB">
        <authorList>
            <consortium name="RefSeq"/>
        </authorList>
    </citation>
    <scope>IDENTIFICATION</scope>
</reference>
<feature type="domain" description="Transglutaminase-like" evidence="9">
    <location>
        <begin position="266"/>
        <end position="358"/>
    </location>
</feature>
<keyword evidence="4" id="KW-0479">Metal-binding</keyword>